<dbReference type="PROSITE" id="PS00137">
    <property type="entry name" value="SUBTILASE_HIS"/>
    <property type="match status" value="1"/>
</dbReference>
<dbReference type="Pfam" id="PF00082">
    <property type="entry name" value="Peptidase_S8"/>
    <property type="match status" value="1"/>
</dbReference>
<protein>
    <submittedName>
        <fullName evidence="10">Subtilase family protein</fullName>
    </submittedName>
</protein>
<feature type="chain" id="PRO_5016297134" evidence="8">
    <location>
        <begin position="22"/>
        <end position="394"/>
    </location>
</feature>
<keyword evidence="11" id="KW-1185">Reference proteome</keyword>
<evidence type="ECO:0000256" key="1">
    <source>
        <dbReference type="ARBA" id="ARBA00011073"/>
    </source>
</evidence>
<dbReference type="InterPro" id="IPR050131">
    <property type="entry name" value="Peptidase_S8_subtilisin-like"/>
</dbReference>
<dbReference type="GO" id="GO:0004252">
    <property type="term" value="F:serine-type endopeptidase activity"/>
    <property type="evidence" value="ECO:0007669"/>
    <property type="project" value="UniProtKB-UniRule"/>
</dbReference>
<keyword evidence="3 5" id="KW-0378">Hydrolase</keyword>
<feature type="active site" description="Charge relay system" evidence="5">
    <location>
        <position position="198"/>
    </location>
</feature>
<dbReference type="InterPro" id="IPR036852">
    <property type="entry name" value="Peptidase_S8/S53_dom_sf"/>
</dbReference>
<keyword evidence="4 5" id="KW-0720">Serine protease</keyword>
<dbReference type="EMBL" id="QGGU01000009">
    <property type="protein sequence ID" value="PWK48641.1"/>
    <property type="molecule type" value="Genomic_DNA"/>
</dbReference>
<feature type="domain" description="Peptidase S8/S53" evidence="9">
    <location>
        <begin position="161"/>
        <end position="367"/>
    </location>
</feature>
<evidence type="ECO:0000313" key="10">
    <source>
        <dbReference type="EMBL" id="PWK48641.1"/>
    </source>
</evidence>
<dbReference type="PROSITE" id="PS00136">
    <property type="entry name" value="SUBTILASE_ASP"/>
    <property type="match status" value="1"/>
</dbReference>
<accession>A0A316FI95</accession>
<feature type="region of interest" description="Disordered" evidence="7">
    <location>
        <begin position="370"/>
        <end position="394"/>
    </location>
</feature>
<dbReference type="PANTHER" id="PTHR43806">
    <property type="entry name" value="PEPTIDASE S8"/>
    <property type="match status" value="1"/>
</dbReference>
<dbReference type="SUPFAM" id="SSF52743">
    <property type="entry name" value="Subtilisin-like"/>
    <property type="match status" value="1"/>
</dbReference>
<dbReference type="PRINTS" id="PR00723">
    <property type="entry name" value="SUBTILISIN"/>
</dbReference>
<dbReference type="InterPro" id="IPR015500">
    <property type="entry name" value="Peptidase_S8_subtilisin-rel"/>
</dbReference>
<sequence length="394" mass="39635">MQKLSILAASISVALSGAVVANQGNQPSFDNNNDVMNVHNRCIVQLDSNLSKFDVDGRARGMVARAQAVGHSNAAVKYTYKHSIKGFTVNMSCAKAQAAFGDNVDISKMTPDSVVTMNPGPPPGKGPGGGGDDGGSGSQTTPWSVTRVGGPVDATGYTAWVIDTGIDLDHGDLNVDATRGFSAFTKGKDAGMDDGQGHGTHVAGTIAAIDNSADVVGVAANATVVPVKVLDSRGSGTTSGVIAGVDHVAANAQSGDCANMSLGGGVSTTLDDAVKAAAQSSGAYFVLAAGNDGDHANNHSPARANGNRIYTISATDSNDNMPSWSNYGNPPVDYAAPGVSILSLRKGGGTTTMSGTSMAAPAACAVIMMRNGNPSSDGTAGNDPDGNPDPIIHM</sequence>
<evidence type="ECO:0000256" key="3">
    <source>
        <dbReference type="ARBA" id="ARBA00022801"/>
    </source>
</evidence>
<dbReference type="InterPro" id="IPR023828">
    <property type="entry name" value="Peptidase_S8_Ser-AS"/>
</dbReference>
<name>A0A316FI95_9GAMM</name>
<dbReference type="Proteomes" id="UP000245790">
    <property type="component" value="Unassembled WGS sequence"/>
</dbReference>
<evidence type="ECO:0000313" key="11">
    <source>
        <dbReference type="Proteomes" id="UP000245790"/>
    </source>
</evidence>
<evidence type="ECO:0000256" key="8">
    <source>
        <dbReference type="SAM" id="SignalP"/>
    </source>
</evidence>
<feature type="active site" description="Charge relay system" evidence="5">
    <location>
        <position position="163"/>
    </location>
</feature>
<organism evidence="10 11">
    <name type="scientific">Pleionea mediterranea</name>
    <dbReference type="NCBI Taxonomy" id="523701"/>
    <lineage>
        <taxon>Bacteria</taxon>
        <taxon>Pseudomonadati</taxon>
        <taxon>Pseudomonadota</taxon>
        <taxon>Gammaproteobacteria</taxon>
        <taxon>Oceanospirillales</taxon>
        <taxon>Pleioneaceae</taxon>
        <taxon>Pleionea</taxon>
    </lineage>
</organism>
<dbReference type="InterPro" id="IPR022398">
    <property type="entry name" value="Peptidase_S8_His-AS"/>
</dbReference>
<dbReference type="Gene3D" id="3.40.50.200">
    <property type="entry name" value="Peptidase S8/S53 domain"/>
    <property type="match status" value="1"/>
</dbReference>
<keyword evidence="2 5" id="KW-0645">Protease</keyword>
<comment type="similarity">
    <text evidence="1 5 6">Belongs to the peptidase S8 family.</text>
</comment>
<evidence type="ECO:0000256" key="6">
    <source>
        <dbReference type="RuleBase" id="RU003355"/>
    </source>
</evidence>
<comment type="caution">
    <text evidence="10">The sequence shown here is derived from an EMBL/GenBank/DDBJ whole genome shotgun (WGS) entry which is preliminary data.</text>
</comment>
<evidence type="ECO:0000259" key="9">
    <source>
        <dbReference type="Pfam" id="PF00082"/>
    </source>
</evidence>
<dbReference type="PROSITE" id="PS51892">
    <property type="entry name" value="SUBTILASE"/>
    <property type="match status" value="1"/>
</dbReference>
<evidence type="ECO:0000256" key="2">
    <source>
        <dbReference type="ARBA" id="ARBA00022670"/>
    </source>
</evidence>
<dbReference type="PROSITE" id="PS00138">
    <property type="entry name" value="SUBTILASE_SER"/>
    <property type="match status" value="1"/>
</dbReference>
<keyword evidence="8" id="KW-0732">Signal</keyword>
<proteinExistence type="inferred from homology"/>
<feature type="active site" description="Charge relay system" evidence="5">
    <location>
        <position position="357"/>
    </location>
</feature>
<feature type="region of interest" description="Disordered" evidence="7">
    <location>
        <begin position="111"/>
        <end position="149"/>
    </location>
</feature>
<feature type="signal peptide" evidence="8">
    <location>
        <begin position="1"/>
        <end position="21"/>
    </location>
</feature>
<dbReference type="OrthoDB" id="9790784at2"/>
<evidence type="ECO:0000256" key="7">
    <source>
        <dbReference type="SAM" id="MobiDB-lite"/>
    </source>
</evidence>
<evidence type="ECO:0000256" key="4">
    <source>
        <dbReference type="ARBA" id="ARBA00022825"/>
    </source>
</evidence>
<reference evidence="10 11" key="1">
    <citation type="submission" date="2018-05" db="EMBL/GenBank/DDBJ databases">
        <title>Genomic Encyclopedia of Type Strains, Phase IV (KMG-IV): sequencing the most valuable type-strain genomes for metagenomic binning, comparative biology and taxonomic classification.</title>
        <authorList>
            <person name="Goeker M."/>
        </authorList>
    </citation>
    <scope>NUCLEOTIDE SEQUENCE [LARGE SCALE GENOMIC DNA]</scope>
    <source>
        <strain evidence="10 11">DSM 25350</strain>
    </source>
</reference>
<dbReference type="GO" id="GO:0006508">
    <property type="term" value="P:proteolysis"/>
    <property type="evidence" value="ECO:0007669"/>
    <property type="project" value="UniProtKB-KW"/>
</dbReference>
<dbReference type="InterPro" id="IPR000209">
    <property type="entry name" value="Peptidase_S8/S53_dom"/>
</dbReference>
<dbReference type="GO" id="GO:0005615">
    <property type="term" value="C:extracellular space"/>
    <property type="evidence" value="ECO:0007669"/>
    <property type="project" value="TreeGrafter"/>
</dbReference>
<feature type="compositionally biased region" description="Gly residues" evidence="7">
    <location>
        <begin position="126"/>
        <end position="137"/>
    </location>
</feature>
<dbReference type="PANTHER" id="PTHR43806:SF11">
    <property type="entry name" value="CEREVISIN-RELATED"/>
    <property type="match status" value="1"/>
</dbReference>
<gene>
    <name evidence="10" type="ORF">C8D97_109192</name>
</gene>
<dbReference type="InterPro" id="IPR023827">
    <property type="entry name" value="Peptidase_S8_Asp-AS"/>
</dbReference>
<dbReference type="RefSeq" id="WP_109764303.1">
    <property type="nucleotide sequence ID" value="NZ_QGGU01000009.1"/>
</dbReference>
<evidence type="ECO:0000256" key="5">
    <source>
        <dbReference type="PROSITE-ProRule" id="PRU01240"/>
    </source>
</evidence>
<dbReference type="AlphaFoldDB" id="A0A316FI95"/>